<accession>A0A9P8TFR2</accession>
<comment type="caution">
    <text evidence="1">The sequence shown here is derived from an EMBL/GenBank/DDBJ whole genome shotgun (WGS) entry which is preliminary data.</text>
</comment>
<dbReference type="AlphaFoldDB" id="A0A9P8TFR2"/>
<evidence type="ECO:0000313" key="1">
    <source>
        <dbReference type="EMBL" id="KAH3677236.1"/>
    </source>
</evidence>
<name>A0A9P8TFR2_9ASCO</name>
<protein>
    <submittedName>
        <fullName evidence="1">Uncharacterized protein</fullName>
    </submittedName>
</protein>
<sequence>MKPFIFTIFVITSNHFTKRYSLTETVQRIIFTAVGVDAPTEGSGVFTSSVFCLFTGLEVAPLGVEDFWRFDLLTCFLTSDPLENEVEANDAPTDPNLELFLLDKMSLSNEKSSSSMTRRPSFFNFSISASSFMRCFAVKNNAVLATIHFSFCSCSNFLKSSLILGYS</sequence>
<proteinExistence type="predicted"/>
<organism evidence="1 2">
    <name type="scientific">Wickerhamomyces mucosus</name>
    <dbReference type="NCBI Taxonomy" id="1378264"/>
    <lineage>
        <taxon>Eukaryota</taxon>
        <taxon>Fungi</taxon>
        <taxon>Dikarya</taxon>
        <taxon>Ascomycota</taxon>
        <taxon>Saccharomycotina</taxon>
        <taxon>Saccharomycetes</taxon>
        <taxon>Phaffomycetales</taxon>
        <taxon>Wickerhamomycetaceae</taxon>
        <taxon>Wickerhamomyces</taxon>
    </lineage>
</organism>
<gene>
    <name evidence="1" type="ORF">WICMUC_001817</name>
</gene>
<keyword evidence="2" id="KW-1185">Reference proteome</keyword>
<reference evidence="1" key="2">
    <citation type="submission" date="2021-01" db="EMBL/GenBank/DDBJ databases">
        <authorList>
            <person name="Schikora-Tamarit M.A."/>
        </authorList>
    </citation>
    <scope>NUCLEOTIDE SEQUENCE</scope>
    <source>
        <strain evidence="1">CBS6341</strain>
    </source>
</reference>
<evidence type="ECO:0000313" key="2">
    <source>
        <dbReference type="Proteomes" id="UP000769528"/>
    </source>
</evidence>
<dbReference type="EMBL" id="JAEUBF010000544">
    <property type="protein sequence ID" value="KAH3677236.1"/>
    <property type="molecule type" value="Genomic_DNA"/>
</dbReference>
<reference evidence="1" key="1">
    <citation type="journal article" date="2021" name="Open Biol.">
        <title>Shared evolutionary footprints suggest mitochondrial oxidative damage underlies multiple complex I losses in fungi.</title>
        <authorList>
            <person name="Schikora-Tamarit M.A."/>
            <person name="Marcet-Houben M."/>
            <person name="Nosek J."/>
            <person name="Gabaldon T."/>
        </authorList>
    </citation>
    <scope>NUCLEOTIDE SEQUENCE</scope>
    <source>
        <strain evidence="1">CBS6341</strain>
    </source>
</reference>
<dbReference type="Proteomes" id="UP000769528">
    <property type="component" value="Unassembled WGS sequence"/>
</dbReference>